<accession>A0A7X5U1C3</accession>
<comment type="caution">
    <text evidence="1">The sequence shown here is derived from an EMBL/GenBank/DDBJ whole genome shotgun (WGS) entry which is preliminary data.</text>
</comment>
<dbReference type="EMBL" id="JAANOW010000001">
    <property type="protein sequence ID" value="NIH96601.1"/>
    <property type="molecule type" value="Genomic_DNA"/>
</dbReference>
<organism evidence="1 2">
    <name type="scientific">Mycolicibacterium fluoranthenivorans</name>
    <dbReference type="NCBI Taxonomy" id="258505"/>
    <lineage>
        <taxon>Bacteria</taxon>
        <taxon>Bacillati</taxon>
        <taxon>Actinomycetota</taxon>
        <taxon>Actinomycetes</taxon>
        <taxon>Mycobacteriales</taxon>
        <taxon>Mycobacteriaceae</taxon>
        <taxon>Mycolicibacterium</taxon>
    </lineage>
</organism>
<dbReference type="AlphaFoldDB" id="A0A7X5U1C3"/>
<dbReference type="RefSeq" id="WP_167160339.1">
    <property type="nucleotide sequence ID" value="NZ_JAANOW010000001.1"/>
</dbReference>
<keyword evidence="2" id="KW-1185">Reference proteome</keyword>
<dbReference type="Proteomes" id="UP000547444">
    <property type="component" value="Unassembled WGS sequence"/>
</dbReference>
<gene>
    <name evidence="1" type="ORF">FHU31_003557</name>
</gene>
<reference evidence="1 2" key="1">
    <citation type="submission" date="2020-03" db="EMBL/GenBank/DDBJ databases">
        <title>Sequencing the genomes of 1000 actinobacteria strains.</title>
        <authorList>
            <person name="Klenk H.-P."/>
        </authorList>
    </citation>
    <scope>NUCLEOTIDE SEQUENCE [LARGE SCALE GENOMIC DNA]</scope>
    <source>
        <strain evidence="1 2">DSM 44556</strain>
    </source>
</reference>
<evidence type="ECO:0000313" key="1">
    <source>
        <dbReference type="EMBL" id="NIH96601.1"/>
    </source>
</evidence>
<evidence type="ECO:0000313" key="2">
    <source>
        <dbReference type="Proteomes" id="UP000547444"/>
    </source>
</evidence>
<sequence length="208" mass="22098">MDVTTDVLIAGSMRAAQVRRVVERGEAISMNRSAKSPVLLVWHNSGNPAVASADRWVVAVTGEKASARSVLCTAMAEAALRDAAVMVLTPAPWDPDDYVSALGYVEAAEQPEVWAIPRPDNLAALILQQPSVDHLIVTTADDAVLVDALLGNAELAAMRARFELLVLPRSFERRRTHESSGGIEIPSSADYLVAAAAPGYRLGASGLE</sequence>
<protein>
    <submittedName>
        <fullName evidence="1">Uncharacterized protein</fullName>
    </submittedName>
</protein>
<name>A0A7X5U1C3_9MYCO</name>
<proteinExistence type="predicted"/>